<proteinExistence type="predicted"/>
<reference evidence="1 2" key="1">
    <citation type="submission" date="2021-10" db="EMBL/GenBank/DDBJ databases">
        <authorList>
            <person name="Criscuolo A."/>
        </authorList>
    </citation>
    <scope>NUCLEOTIDE SEQUENCE [LARGE SCALE GENOMIC DNA]</scope>
    <source>
        <strain evidence="2">CIP 111899</strain>
    </source>
</reference>
<keyword evidence="2" id="KW-1185">Reference proteome</keyword>
<evidence type="ECO:0000313" key="2">
    <source>
        <dbReference type="Proteomes" id="UP000789423"/>
    </source>
</evidence>
<protein>
    <submittedName>
        <fullName evidence="1">Uncharacterized protein</fullName>
    </submittedName>
</protein>
<name>A0ABM8YFM6_9BACI</name>
<accession>A0ABM8YFM6</accession>
<dbReference type="EMBL" id="CAKJTI010000033">
    <property type="protein sequence ID" value="CAG9614653.1"/>
    <property type="molecule type" value="Genomic_DNA"/>
</dbReference>
<gene>
    <name evidence="1" type="ORF">BACCIP111899_03886</name>
</gene>
<dbReference type="Proteomes" id="UP000789423">
    <property type="component" value="Unassembled WGS sequence"/>
</dbReference>
<evidence type="ECO:0000313" key="1">
    <source>
        <dbReference type="EMBL" id="CAG9614653.1"/>
    </source>
</evidence>
<organism evidence="1 2">
    <name type="scientific">Bacillus rhizoplanae</name>
    <dbReference type="NCBI Taxonomy" id="2880966"/>
    <lineage>
        <taxon>Bacteria</taxon>
        <taxon>Bacillati</taxon>
        <taxon>Bacillota</taxon>
        <taxon>Bacilli</taxon>
        <taxon>Bacillales</taxon>
        <taxon>Bacillaceae</taxon>
        <taxon>Bacillus</taxon>
    </lineage>
</organism>
<comment type="caution">
    <text evidence="1">The sequence shown here is derived from an EMBL/GenBank/DDBJ whole genome shotgun (WGS) entry which is preliminary data.</text>
</comment>
<sequence length="86" mass="10177">MEQLTIFDVIDETKTRLYETLKAKGLHYTIQGYYLHNDYKGMVKYFYIRTTDNTIIDLCISEFPEVFAIHEGFSDIAIKKIFKGRL</sequence>
<dbReference type="RefSeq" id="WP_230576592.1">
    <property type="nucleotide sequence ID" value="NZ_CAKJTI010000033.1"/>
</dbReference>